<feature type="chain" id="PRO_5011660295" evidence="1">
    <location>
        <begin position="22"/>
        <end position="45"/>
    </location>
</feature>
<accession>A0A1G5MMF6</accession>
<evidence type="ECO:0000256" key="1">
    <source>
        <dbReference type="SAM" id="SignalP"/>
    </source>
</evidence>
<evidence type="ECO:0000313" key="2">
    <source>
        <dbReference type="EMBL" id="SCZ25841.1"/>
    </source>
</evidence>
<dbReference type="Proteomes" id="UP000199347">
    <property type="component" value="Unassembled WGS sequence"/>
</dbReference>
<feature type="signal peptide" evidence="1">
    <location>
        <begin position="1"/>
        <end position="21"/>
    </location>
</feature>
<dbReference type="STRING" id="1120955.SAMN03080610_00864"/>
<evidence type="ECO:0000313" key="3">
    <source>
        <dbReference type="Proteomes" id="UP000199347"/>
    </source>
</evidence>
<sequence>MTRILFSLACVGLISASVVTAQDMPSKPDRFGGAVGFVLISSLQR</sequence>
<protein>
    <submittedName>
        <fullName evidence="2">Uncharacterized protein</fullName>
    </submittedName>
</protein>
<name>A0A1G5MMF6_AFIMA</name>
<keyword evidence="3" id="KW-1185">Reference proteome</keyword>
<dbReference type="RefSeq" id="WP_170130385.1">
    <property type="nucleotide sequence ID" value="NZ_FMVW01000001.1"/>
</dbReference>
<reference evidence="2 3" key="1">
    <citation type="submission" date="2016-10" db="EMBL/GenBank/DDBJ databases">
        <authorList>
            <person name="de Groot N.N."/>
        </authorList>
    </citation>
    <scope>NUCLEOTIDE SEQUENCE [LARGE SCALE GENOMIC DNA]</scope>
    <source>
        <strain evidence="2 3">DSM 2698</strain>
    </source>
</reference>
<keyword evidence="1" id="KW-0732">Signal</keyword>
<organism evidence="2 3">
    <name type="scientific">Afifella marina DSM 2698</name>
    <dbReference type="NCBI Taxonomy" id="1120955"/>
    <lineage>
        <taxon>Bacteria</taxon>
        <taxon>Pseudomonadati</taxon>
        <taxon>Pseudomonadota</taxon>
        <taxon>Alphaproteobacteria</taxon>
        <taxon>Hyphomicrobiales</taxon>
        <taxon>Afifellaceae</taxon>
        <taxon>Afifella</taxon>
    </lineage>
</organism>
<proteinExistence type="predicted"/>
<dbReference type="EMBL" id="FMVW01000001">
    <property type="protein sequence ID" value="SCZ25841.1"/>
    <property type="molecule type" value="Genomic_DNA"/>
</dbReference>
<dbReference type="AlphaFoldDB" id="A0A1G5MMF6"/>
<gene>
    <name evidence="2" type="ORF">SAMN03080610_00864</name>
</gene>